<evidence type="ECO:0000313" key="9">
    <source>
        <dbReference type="Proteomes" id="UP000005220"/>
    </source>
</evidence>
<evidence type="ECO:0000256" key="6">
    <source>
        <dbReference type="PIRNR" id="PIRNR038170"/>
    </source>
</evidence>
<evidence type="ECO:0000256" key="4">
    <source>
        <dbReference type="ARBA" id="ARBA00022694"/>
    </source>
</evidence>
<dbReference type="PANTHER" id="PTHR12945:SF0">
    <property type="entry name" value="TRNA (ADENINE(58)-N(1))-METHYLTRANSFERASE NON-CATALYTIC SUBUNIT TRM6"/>
    <property type="match status" value="1"/>
</dbReference>
<comment type="function">
    <text evidence="6">Substrate-binding subunit of tRNA (adenine-N1-)-methyltransferase, which catalyzes the formation of N1-methyladenine at position 58 (m1A58) in initiator methionyl-tRNA.</text>
</comment>
<comment type="subunit">
    <text evidence="6">Heterotetramer.</text>
</comment>
<dbReference type="GO" id="GO:0030488">
    <property type="term" value="P:tRNA methylation"/>
    <property type="evidence" value="ECO:0007669"/>
    <property type="project" value="EnsemblFungi"/>
</dbReference>
<evidence type="ECO:0000313" key="8">
    <source>
        <dbReference type="EMBL" id="CCF60164.1"/>
    </source>
</evidence>
<dbReference type="GO" id="GO:0005634">
    <property type="term" value="C:nucleus"/>
    <property type="evidence" value="ECO:0007669"/>
    <property type="project" value="UniProtKB-SubCell"/>
</dbReference>
<sequence>MGESWTHITLDQHVIIRLPSEKCKIVHLRLNGSISLGKFGAFNVNDVIGYPLGSKFEIYYDDETTEDVEDSKKKNNRIAVGKIRLLSGIDKKLEQLNGVDSSENNKELINLGNDIQKLSTADIEALKKQSVSSDELIAKIIESHGSFKKKTAFSQEKYLKRKKQKFAKEFTVDYLSSASLLDYLIDKGDIQRVMDMSEESMGLLLNLGNIRPNGTYLCMDETGGLLAYFMLERMFGGDNDSKHTGKIVIVHENEHVNLDLLKFSNYSEEFIKRHIVTISLLDFFEAPTLHEINSNFTPLSKEEAFDLKGGKKNTYYRKLKWYKIQLEIIKCATEIEYDGLVTATTLNLPSVVPKLSERVHGSRPIVCFSQFKETLLELSHVLYDDLRFLAPSILETRCRPYQTVRGKLHPLMTMRGGGGYLLWCHRVIPAPEPIEEPEGETAAASQTENAKKARIE</sequence>
<gene>
    <name evidence="8" type="primary">KAFR0J00960</name>
    <name evidence="8" type="ORF">KAFR_0J00960</name>
</gene>
<reference evidence="8 9" key="1">
    <citation type="journal article" date="2011" name="Proc. Natl. Acad. Sci. U.S.A.">
        <title>Evolutionary erosion of yeast sex chromosomes by mating-type switching accidents.</title>
        <authorList>
            <person name="Gordon J.L."/>
            <person name="Armisen D."/>
            <person name="Proux-Wera E."/>
            <person name="Oheigeartaigh S.S."/>
            <person name="Byrne K.P."/>
            <person name="Wolfe K.H."/>
        </authorList>
    </citation>
    <scope>NUCLEOTIDE SEQUENCE [LARGE SCALE GENOMIC DNA]</scope>
    <source>
        <strain evidence="9">ATCC 22294 / BCRC 22015 / CBS 2517 / CECT 1963 / NBRC 1671 / NRRL Y-8276</strain>
    </source>
</reference>
<proteinExistence type="inferred from homology"/>
<dbReference type="HOGENOM" id="CLU_010916_1_1_1"/>
<keyword evidence="5 6" id="KW-0539">Nucleus</keyword>
<dbReference type="Proteomes" id="UP000005220">
    <property type="component" value="Chromosome 10"/>
</dbReference>
<feature type="region of interest" description="Disordered" evidence="7">
    <location>
        <begin position="433"/>
        <end position="456"/>
    </location>
</feature>
<keyword evidence="9" id="KW-1185">Reference proteome</keyword>
<accession>H2B0L4</accession>
<dbReference type="Pfam" id="PF04189">
    <property type="entry name" value="Gcd10p"/>
    <property type="match status" value="1"/>
</dbReference>
<dbReference type="PANTHER" id="PTHR12945">
    <property type="entry name" value="TRANSLATION INITIATION FACTOR EIF3-RELATED"/>
    <property type="match status" value="1"/>
</dbReference>
<dbReference type="GeneID" id="13883814"/>
<organism evidence="8 9">
    <name type="scientific">Kazachstania africana (strain ATCC 22294 / BCRC 22015 / CBS 2517 / CECT 1963 / NBRC 1671 / NRRL Y-8276)</name>
    <name type="common">Yeast</name>
    <name type="synonym">Kluyveromyces africanus</name>
    <dbReference type="NCBI Taxonomy" id="1071382"/>
    <lineage>
        <taxon>Eukaryota</taxon>
        <taxon>Fungi</taxon>
        <taxon>Dikarya</taxon>
        <taxon>Ascomycota</taxon>
        <taxon>Saccharomycotina</taxon>
        <taxon>Saccharomycetes</taxon>
        <taxon>Saccharomycetales</taxon>
        <taxon>Saccharomycetaceae</taxon>
        <taxon>Kazachstania</taxon>
    </lineage>
</organism>
<dbReference type="EMBL" id="HE650830">
    <property type="protein sequence ID" value="CCF60164.1"/>
    <property type="molecule type" value="Genomic_DNA"/>
</dbReference>
<dbReference type="InterPro" id="IPR017423">
    <property type="entry name" value="TRM6"/>
</dbReference>
<protein>
    <recommendedName>
        <fullName evidence="3 6">tRNA (adenine(58)-N(1))-methyltransferase non-catalytic subunit TRM6</fullName>
    </recommendedName>
</protein>
<evidence type="ECO:0000256" key="7">
    <source>
        <dbReference type="SAM" id="MobiDB-lite"/>
    </source>
</evidence>
<comment type="similarity">
    <text evidence="2 6">Belongs to the TRM6/GCD10 family.</text>
</comment>
<evidence type="ECO:0000256" key="3">
    <source>
        <dbReference type="ARBA" id="ARBA00021704"/>
    </source>
</evidence>
<evidence type="ECO:0000256" key="5">
    <source>
        <dbReference type="ARBA" id="ARBA00023242"/>
    </source>
</evidence>
<dbReference type="PIRSF" id="PIRSF038170">
    <property type="entry name" value="tRNA_m1A_mtfrase"/>
    <property type="match status" value="1"/>
</dbReference>
<dbReference type="KEGG" id="kaf:KAFR_0J00960"/>
<dbReference type="OrthoDB" id="10254665at2759"/>
<dbReference type="GO" id="GO:0160107">
    <property type="term" value="F:tRNA (adenine(58)-N1)-methyltransferase activity"/>
    <property type="evidence" value="ECO:0007669"/>
    <property type="project" value="EnsemblFungi"/>
</dbReference>
<dbReference type="STRING" id="1071382.H2B0L4"/>
<comment type="subcellular location">
    <subcellularLocation>
        <location evidence="1 6">Nucleus</location>
    </subcellularLocation>
</comment>
<name>H2B0L4_KAZAF</name>
<dbReference type="GO" id="GO:0031515">
    <property type="term" value="C:tRNA (m1A) methyltransferase complex"/>
    <property type="evidence" value="ECO:0007669"/>
    <property type="project" value="UniProtKB-UniRule"/>
</dbReference>
<dbReference type="FunCoup" id="H2B0L4">
    <property type="interactions" value="1005"/>
</dbReference>
<keyword evidence="4 6" id="KW-0819">tRNA processing</keyword>
<evidence type="ECO:0000256" key="2">
    <source>
        <dbReference type="ARBA" id="ARBA00008320"/>
    </source>
</evidence>
<dbReference type="eggNOG" id="KOG1416">
    <property type="taxonomic scope" value="Eukaryota"/>
</dbReference>
<dbReference type="RefSeq" id="XP_003959299.1">
    <property type="nucleotide sequence ID" value="XM_003959250.1"/>
</dbReference>
<evidence type="ECO:0000256" key="1">
    <source>
        <dbReference type="ARBA" id="ARBA00004123"/>
    </source>
</evidence>
<dbReference type="AlphaFoldDB" id="H2B0L4"/>
<dbReference type="InParanoid" id="H2B0L4"/>